<feature type="compositionally biased region" description="Basic and acidic residues" evidence="1">
    <location>
        <begin position="63"/>
        <end position="75"/>
    </location>
</feature>
<dbReference type="AlphaFoldDB" id="R0K897"/>
<reference evidence="2 3" key="1">
    <citation type="journal article" date="2012" name="PLoS Pathog.">
        <title>Diverse lifestyles and strategies of plant pathogenesis encoded in the genomes of eighteen Dothideomycetes fungi.</title>
        <authorList>
            <person name="Ohm R.A."/>
            <person name="Feau N."/>
            <person name="Henrissat B."/>
            <person name="Schoch C.L."/>
            <person name="Horwitz B.A."/>
            <person name="Barry K.W."/>
            <person name="Condon B.J."/>
            <person name="Copeland A.C."/>
            <person name="Dhillon B."/>
            <person name="Glaser F."/>
            <person name="Hesse C.N."/>
            <person name="Kosti I."/>
            <person name="LaButti K."/>
            <person name="Lindquist E.A."/>
            <person name="Lucas S."/>
            <person name="Salamov A.A."/>
            <person name="Bradshaw R.E."/>
            <person name="Ciuffetti L."/>
            <person name="Hamelin R.C."/>
            <person name="Kema G.H.J."/>
            <person name="Lawrence C."/>
            <person name="Scott J.A."/>
            <person name="Spatafora J.W."/>
            <person name="Turgeon B.G."/>
            <person name="de Wit P.J.G.M."/>
            <person name="Zhong S."/>
            <person name="Goodwin S.B."/>
            <person name="Grigoriev I.V."/>
        </authorList>
    </citation>
    <scope>NUCLEOTIDE SEQUENCE [LARGE SCALE GENOMIC DNA]</scope>
    <source>
        <strain evidence="3">28A</strain>
    </source>
</reference>
<protein>
    <submittedName>
        <fullName evidence="2">Uncharacterized protein</fullName>
    </submittedName>
</protein>
<dbReference type="Proteomes" id="UP000016935">
    <property type="component" value="Unassembled WGS sequence"/>
</dbReference>
<feature type="region of interest" description="Disordered" evidence="1">
    <location>
        <begin position="58"/>
        <end position="164"/>
    </location>
</feature>
<dbReference type="GeneID" id="19400991"/>
<reference evidence="2 3" key="2">
    <citation type="journal article" date="2013" name="PLoS Genet.">
        <title>Comparative genome structure, secondary metabolite, and effector coding capacity across Cochliobolus pathogens.</title>
        <authorList>
            <person name="Condon B.J."/>
            <person name="Leng Y."/>
            <person name="Wu D."/>
            <person name="Bushley K.E."/>
            <person name="Ohm R.A."/>
            <person name="Otillar R."/>
            <person name="Martin J."/>
            <person name="Schackwitz W."/>
            <person name="Grimwood J."/>
            <person name="MohdZainudin N."/>
            <person name="Xue C."/>
            <person name="Wang R."/>
            <person name="Manning V.A."/>
            <person name="Dhillon B."/>
            <person name="Tu Z.J."/>
            <person name="Steffenson B.J."/>
            <person name="Salamov A."/>
            <person name="Sun H."/>
            <person name="Lowry S."/>
            <person name="LaButti K."/>
            <person name="Han J."/>
            <person name="Copeland A."/>
            <person name="Lindquist E."/>
            <person name="Barry K."/>
            <person name="Schmutz J."/>
            <person name="Baker S.E."/>
            <person name="Ciuffetti L.M."/>
            <person name="Grigoriev I.V."/>
            <person name="Zhong S."/>
            <person name="Turgeon B.G."/>
        </authorList>
    </citation>
    <scope>NUCLEOTIDE SEQUENCE [LARGE SCALE GENOMIC DNA]</scope>
    <source>
        <strain evidence="3">28A</strain>
    </source>
</reference>
<feature type="non-terminal residue" evidence="2">
    <location>
        <position position="178"/>
    </location>
</feature>
<feature type="compositionally biased region" description="Pro residues" evidence="1">
    <location>
        <begin position="90"/>
        <end position="122"/>
    </location>
</feature>
<dbReference type="RefSeq" id="XP_008026757.1">
    <property type="nucleotide sequence ID" value="XM_008028566.1"/>
</dbReference>
<feature type="compositionally biased region" description="Low complexity" evidence="1">
    <location>
        <begin position="1"/>
        <end position="13"/>
    </location>
</feature>
<proteinExistence type="predicted"/>
<dbReference type="EMBL" id="KB908659">
    <property type="protein sequence ID" value="EOA85684.1"/>
    <property type="molecule type" value="Genomic_DNA"/>
</dbReference>
<dbReference type="STRING" id="671987.R0K897"/>
<name>R0K897_EXST2</name>
<feature type="region of interest" description="Disordered" evidence="1">
    <location>
        <begin position="1"/>
        <end position="21"/>
    </location>
</feature>
<sequence length="178" mass="18489">MASSSTAISATTANPVSGTTGSVELGGKMISNSCALHRVSKNDCTANVKGEEAVAKCTLSDHCTLERLPRGEPPRPGRPSPPTSGRPEPPDGPAPPRAGRPEPPTSGRPEPPAIGRPEPPTSGRPDELEPPGEPEPAPSTGKPEPPPRRGSLLPRPKPPSWGLGYAVTTLTRARIWAM</sequence>
<evidence type="ECO:0000313" key="2">
    <source>
        <dbReference type="EMBL" id="EOA85684.1"/>
    </source>
</evidence>
<dbReference type="HOGENOM" id="CLU_1514187_0_0_1"/>
<organism evidence="2 3">
    <name type="scientific">Exserohilum turcicum (strain 28A)</name>
    <name type="common">Northern leaf blight fungus</name>
    <name type="synonym">Setosphaeria turcica</name>
    <dbReference type="NCBI Taxonomy" id="671987"/>
    <lineage>
        <taxon>Eukaryota</taxon>
        <taxon>Fungi</taxon>
        <taxon>Dikarya</taxon>
        <taxon>Ascomycota</taxon>
        <taxon>Pezizomycotina</taxon>
        <taxon>Dothideomycetes</taxon>
        <taxon>Pleosporomycetidae</taxon>
        <taxon>Pleosporales</taxon>
        <taxon>Pleosporineae</taxon>
        <taxon>Pleosporaceae</taxon>
        <taxon>Exserohilum</taxon>
    </lineage>
</organism>
<accession>R0K897</accession>
<evidence type="ECO:0000256" key="1">
    <source>
        <dbReference type="SAM" id="MobiDB-lite"/>
    </source>
</evidence>
<gene>
    <name evidence="2" type="ORF">SETTUDRAFT_169686</name>
</gene>
<keyword evidence="3" id="KW-1185">Reference proteome</keyword>
<evidence type="ECO:0000313" key="3">
    <source>
        <dbReference type="Proteomes" id="UP000016935"/>
    </source>
</evidence>